<reference evidence="1 3" key="2">
    <citation type="submission" date="2018-06" db="EMBL/GenBank/DDBJ databases">
        <title>Genomic Encyclopedia of Type Strains, Phase III (KMG-III): the genomes of soil and plant-associated and newly described type strains.</title>
        <authorList>
            <person name="Whitman W."/>
        </authorList>
    </citation>
    <scope>NUCLEOTIDE SEQUENCE [LARGE SCALE GENOMIC DNA]</scope>
    <source>
        <strain evidence="1 3">CGMCC 1.15366</strain>
    </source>
</reference>
<evidence type="ECO:0000313" key="1">
    <source>
        <dbReference type="EMBL" id="RAJ97054.1"/>
    </source>
</evidence>
<gene>
    <name evidence="1" type="ORF">B0I24_106117</name>
    <name evidence="2" type="ORF">CWE07_08295</name>
</gene>
<accession>A0A327WXV4</accession>
<keyword evidence="4" id="KW-1185">Reference proteome</keyword>
<dbReference type="EMBL" id="PIPK01000006">
    <property type="protein sequence ID" value="RUO24659.1"/>
    <property type="molecule type" value="Genomic_DNA"/>
</dbReference>
<proteinExistence type="predicted"/>
<dbReference type="OrthoDB" id="6238797at2"/>
<sequence>MPFELRQLSWHKRRRATEAPKPVSFKVDDFKKQANHFCRVHVTFDNGDVAQLQGRVSQNPVNLTWSVNAINAHGQAVFLKWVDDDA</sequence>
<name>A0A327WXV4_9GAMM</name>
<dbReference type="Proteomes" id="UP000249203">
    <property type="component" value="Unassembled WGS sequence"/>
</dbReference>
<comment type="caution">
    <text evidence="1">The sequence shown here is derived from an EMBL/GenBank/DDBJ whole genome shotgun (WGS) entry which is preliminary data.</text>
</comment>
<dbReference type="AlphaFoldDB" id="A0A327WXV4"/>
<protein>
    <submittedName>
        <fullName evidence="1">Uncharacterized protein</fullName>
    </submittedName>
</protein>
<dbReference type="Proteomes" id="UP000287865">
    <property type="component" value="Unassembled WGS sequence"/>
</dbReference>
<evidence type="ECO:0000313" key="4">
    <source>
        <dbReference type="Proteomes" id="UP000287865"/>
    </source>
</evidence>
<evidence type="ECO:0000313" key="3">
    <source>
        <dbReference type="Proteomes" id="UP000249203"/>
    </source>
</evidence>
<evidence type="ECO:0000313" key="2">
    <source>
        <dbReference type="EMBL" id="RUO24659.1"/>
    </source>
</evidence>
<dbReference type="RefSeq" id="WP_111569421.1">
    <property type="nucleotide sequence ID" value="NZ_PIPK01000006.1"/>
</dbReference>
<reference evidence="2 4" key="1">
    <citation type="journal article" date="2018" name="Front. Microbiol.">
        <title>Genome-Based Analysis Reveals the Taxonomy and Diversity of the Family Idiomarinaceae.</title>
        <authorList>
            <person name="Liu Y."/>
            <person name="Lai Q."/>
            <person name="Shao Z."/>
        </authorList>
    </citation>
    <scope>NUCLEOTIDE SEQUENCE [LARGE SCALE GENOMIC DNA]</scope>
    <source>
        <strain evidence="2 4">CF12-14</strain>
    </source>
</reference>
<organism evidence="1 3">
    <name type="scientific">Aliidiomarina maris</name>
    <dbReference type="NCBI Taxonomy" id="531312"/>
    <lineage>
        <taxon>Bacteria</taxon>
        <taxon>Pseudomonadati</taxon>
        <taxon>Pseudomonadota</taxon>
        <taxon>Gammaproteobacteria</taxon>
        <taxon>Alteromonadales</taxon>
        <taxon>Idiomarinaceae</taxon>
        <taxon>Aliidiomarina</taxon>
    </lineage>
</organism>
<dbReference type="EMBL" id="QLMD01000006">
    <property type="protein sequence ID" value="RAJ97054.1"/>
    <property type="molecule type" value="Genomic_DNA"/>
</dbReference>